<sequence>MIKIKCLYCIYQFILFYIIIIYYIKI</sequence>
<dbReference type="PaxDb" id="73239-Q7RST4"/>
<dbReference type="AlphaFoldDB" id="Q7RST4"/>
<dbReference type="EMBL" id="AABL01000076">
    <property type="protein sequence ID" value="EAA22249.1"/>
    <property type="molecule type" value="Genomic_DNA"/>
</dbReference>
<feature type="non-terminal residue" evidence="2">
    <location>
        <position position="26"/>
    </location>
</feature>
<feature type="transmembrane region" description="Helical" evidence="1">
    <location>
        <begin position="7"/>
        <end position="24"/>
    </location>
</feature>
<evidence type="ECO:0000313" key="3">
    <source>
        <dbReference type="Proteomes" id="UP000008553"/>
    </source>
</evidence>
<proteinExistence type="predicted"/>
<keyword evidence="1" id="KW-1133">Transmembrane helix</keyword>
<keyword evidence="1" id="KW-0472">Membrane</keyword>
<keyword evidence="1" id="KW-0812">Transmembrane</keyword>
<dbReference type="Proteomes" id="UP000008553">
    <property type="component" value="Unassembled WGS sequence"/>
</dbReference>
<keyword evidence="3" id="KW-1185">Reference proteome</keyword>
<name>Q7RST4_PLAYO</name>
<evidence type="ECO:0000313" key="2">
    <source>
        <dbReference type="EMBL" id="EAA22249.1"/>
    </source>
</evidence>
<reference evidence="2 3" key="1">
    <citation type="journal article" date="2002" name="Nature">
        <title>Genome sequence and comparative analysis of the model rodent malaria parasite Plasmodium yoelii yoelii.</title>
        <authorList>
            <person name="Carlton J.M."/>
            <person name="Angiuoli S.V."/>
            <person name="Suh B.B."/>
            <person name="Kooij T.W."/>
            <person name="Pertea M."/>
            <person name="Silva J.C."/>
            <person name="Ermolaeva M.D."/>
            <person name="Allen J.E."/>
            <person name="Selengut J.D."/>
            <person name="Koo H.L."/>
            <person name="Peterson J.D."/>
            <person name="Pop M."/>
            <person name="Kosack D.S."/>
            <person name="Shumway M.F."/>
            <person name="Bidwell S.L."/>
            <person name="Shallom S.J."/>
            <person name="van Aken S.E."/>
            <person name="Riedmuller S.B."/>
            <person name="Feldblyum T.V."/>
            <person name="Cho J.K."/>
            <person name="Quackenbush J."/>
            <person name="Sedegah M."/>
            <person name="Shoaibi A."/>
            <person name="Cummings L.M."/>
            <person name="Florens L."/>
            <person name="Yates J.R."/>
            <person name="Raine J.D."/>
            <person name="Sinden R.E."/>
            <person name="Harris M.A."/>
            <person name="Cunningham D.A."/>
            <person name="Preiser P.R."/>
            <person name="Bergman L.W."/>
            <person name="Vaidya A.B."/>
            <person name="van Lin L.H."/>
            <person name="Janse C.J."/>
            <person name="Waters A.P."/>
            <person name="Smith H.O."/>
            <person name="White O.R."/>
            <person name="Salzberg S.L."/>
            <person name="Venter J.C."/>
            <person name="Fraser C.M."/>
            <person name="Hoffman S.L."/>
            <person name="Gardner M.J."/>
            <person name="Carucci D.J."/>
        </authorList>
    </citation>
    <scope>NUCLEOTIDE SEQUENCE [LARGE SCALE GENOMIC DNA]</scope>
    <source>
        <strain evidence="2 3">17XNL</strain>
    </source>
</reference>
<comment type="caution">
    <text evidence="2">The sequence shown here is derived from an EMBL/GenBank/DDBJ whole genome shotgun (WGS) entry which is preliminary data.</text>
</comment>
<accession>Q7RST4</accession>
<protein>
    <submittedName>
        <fullName evidence="2">Uncharacterized protein</fullName>
    </submittedName>
</protein>
<organism evidence="2 3">
    <name type="scientific">Plasmodium yoelii yoelii</name>
    <dbReference type="NCBI Taxonomy" id="73239"/>
    <lineage>
        <taxon>Eukaryota</taxon>
        <taxon>Sar</taxon>
        <taxon>Alveolata</taxon>
        <taxon>Apicomplexa</taxon>
        <taxon>Aconoidasida</taxon>
        <taxon>Haemosporida</taxon>
        <taxon>Plasmodiidae</taxon>
        <taxon>Plasmodium</taxon>
        <taxon>Plasmodium (Vinckeia)</taxon>
    </lineage>
</organism>
<evidence type="ECO:0000256" key="1">
    <source>
        <dbReference type="SAM" id="Phobius"/>
    </source>
</evidence>
<dbReference type="InParanoid" id="Q7RST4"/>
<gene>
    <name evidence="2" type="ORF">PY00269</name>
</gene>